<dbReference type="InterPro" id="IPR004709">
    <property type="entry name" value="NaH_exchanger"/>
</dbReference>
<keyword evidence="14" id="KW-1185">Reference proteome</keyword>
<keyword evidence="8 9" id="KW-0739">Sodium transport</keyword>
<dbReference type="InterPro" id="IPR018422">
    <property type="entry name" value="Cation/H_exchanger_CPA1"/>
</dbReference>
<evidence type="ECO:0000256" key="8">
    <source>
        <dbReference type="ARBA" id="ARBA00023201"/>
    </source>
</evidence>
<feature type="transmembrane region" description="Helical" evidence="11">
    <location>
        <begin position="408"/>
        <end position="427"/>
    </location>
</feature>
<dbReference type="AlphaFoldDB" id="A0A0W4ZT56"/>
<dbReference type="GO" id="GO:0005770">
    <property type="term" value="C:late endosome"/>
    <property type="evidence" value="ECO:0007669"/>
    <property type="project" value="EnsemblFungi"/>
</dbReference>
<feature type="transmembrane region" description="Helical" evidence="11">
    <location>
        <begin position="331"/>
        <end position="356"/>
    </location>
</feature>
<feature type="transmembrane region" description="Helical" evidence="11">
    <location>
        <begin position="300"/>
        <end position="319"/>
    </location>
</feature>
<reference evidence="14" key="1">
    <citation type="journal article" date="2016" name="Nat. Commun.">
        <title>Genome analysis of three Pneumocystis species reveals adaptation mechanisms to life exclusively in mammalian hosts.</title>
        <authorList>
            <person name="Ma L."/>
            <person name="Chen Z."/>
            <person name="Huang D.W."/>
            <person name="Kutty G."/>
            <person name="Ishihara M."/>
            <person name="Wang H."/>
            <person name="Abouelleil A."/>
            <person name="Bishop L."/>
            <person name="Davey E."/>
            <person name="Deng R."/>
            <person name="Deng X."/>
            <person name="Fan L."/>
            <person name="Fantoni G."/>
            <person name="Fitzgerald M."/>
            <person name="Gogineni E."/>
            <person name="Goldberg J.M."/>
            <person name="Handley G."/>
            <person name="Hu X."/>
            <person name="Huber C."/>
            <person name="Jiao X."/>
            <person name="Jones K."/>
            <person name="Levin J.Z."/>
            <person name="Liu Y."/>
            <person name="Macdonald P."/>
            <person name="Melnikov A."/>
            <person name="Raley C."/>
            <person name="Sassi M."/>
            <person name="Sherman B.T."/>
            <person name="Song X."/>
            <person name="Sykes S."/>
            <person name="Tran B."/>
            <person name="Walsh L."/>
            <person name="Xia Y."/>
            <person name="Yang J."/>
            <person name="Young S."/>
            <person name="Zeng Q."/>
            <person name="Zheng X."/>
            <person name="Stephens R."/>
            <person name="Nusbaum C."/>
            <person name="Birren B.W."/>
            <person name="Azadi P."/>
            <person name="Lempicki R.A."/>
            <person name="Cuomo C.A."/>
            <person name="Kovacs J.A."/>
        </authorList>
    </citation>
    <scope>NUCLEOTIDE SEQUENCE [LARGE SCALE GENOMIC DNA]</scope>
    <source>
        <strain evidence="14">B80</strain>
    </source>
</reference>
<gene>
    <name evidence="13" type="ORF">T552_00187</name>
</gene>
<dbReference type="PRINTS" id="PR01084">
    <property type="entry name" value="NAHEXCHNGR"/>
</dbReference>
<evidence type="ECO:0000313" key="14">
    <source>
        <dbReference type="Proteomes" id="UP000054454"/>
    </source>
</evidence>
<evidence type="ECO:0000256" key="2">
    <source>
        <dbReference type="ARBA" id="ARBA00022448"/>
    </source>
</evidence>
<evidence type="ECO:0000256" key="1">
    <source>
        <dbReference type="ARBA" id="ARBA00004141"/>
    </source>
</evidence>
<dbReference type="GO" id="GO:0007035">
    <property type="term" value="P:vacuolar acidification"/>
    <property type="evidence" value="ECO:0007669"/>
    <property type="project" value="EnsemblFungi"/>
</dbReference>
<feature type="transmembrane region" description="Helical" evidence="11">
    <location>
        <begin position="269"/>
        <end position="288"/>
    </location>
</feature>
<protein>
    <recommendedName>
        <fullName evidence="9">Sodium/hydrogen exchanger</fullName>
    </recommendedName>
</protein>
<feature type="transmembrane region" description="Helical" evidence="11">
    <location>
        <begin position="106"/>
        <end position="131"/>
    </location>
</feature>
<keyword evidence="5" id="KW-0915">Sodium</keyword>
<dbReference type="NCBIfam" id="TIGR00840">
    <property type="entry name" value="b_cpa1"/>
    <property type="match status" value="1"/>
</dbReference>
<evidence type="ECO:0000256" key="6">
    <source>
        <dbReference type="ARBA" id="ARBA00023065"/>
    </source>
</evidence>
<comment type="caution">
    <text evidence="13">The sequence shown here is derived from an EMBL/GenBank/DDBJ whole genome shotgun (WGS) entry which is preliminary data.</text>
</comment>
<evidence type="ECO:0000256" key="11">
    <source>
        <dbReference type="SAM" id="Phobius"/>
    </source>
</evidence>
<dbReference type="PANTHER" id="PTHR10110">
    <property type="entry name" value="SODIUM/HYDROGEN EXCHANGER"/>
    <property type="match status" value="1"/>
</dbReference>
<dbReference type="VEuPathDB" id="FungiDB:T552_00187"/>
<dbReference type="InterPro" id="IPR006153">
    <property type="entry name" value="Cation/H_exchanger_TM"/>
</dbReference>
<keyword evidence="2 9" id="KW-0813">Transport</keyword>
<feature type="transmembrane region" description="Helical" evidence="11">
    <location>
        <begin position="208"/>
        <end position="237"/>
    </location>
</feature>
<keyword evidence="7 11" id="KW-0472">Membrane</keyword>
<feature type="transmembrane region" description="Helical" evidence="11">
    <location>
        <begin position="77"/>
        <end position="94"/>
    </location>
</feature>
<name>A0A0W4ZT56_PNEC8</name>
<comment type="subcellular location">
    <subcellularLocation>
        <location evidence="1">Membrane</location>
        <topology evidence="1">Multi-pass membrane protein</topology>
    </subcellularLocation>
</comment>
<dbReference type="GeneID" id="28935008"/>
<dbReference type="GO" id="GO:0005769">
    <property type="term" value="C:early endosome"/>
    <property type="evidence" value="ECO:0007669"/>
    <property type="project" value="EnsemblFungi"/>
</dbReference>
<feature type="domain" description="Cation/H+ exchanger transmembrane" evidence="12">
    <location>
        <begin position="32"/>
        <end position="428"/>
    </location>
</feature>
<accession>A0A0W4ZT56</accession>
<dbReference type="RefSeq" id="XP_018227662.1">
    <property type="nucleotide sequence ID" value="XM_018368806.1"/>
</dbReference>
<feature type="transmembrane region" description="Helical" evidence="11">
    <location>
        <begin position="14"/>
        <end position="36"/>
    </location>
</feature>
<evidence type="ECO:0000256" key="5">
    <source>
        <dbReference type="ARBA" id="ARBA00023053"/>
    </source>
</evidence>
<dbReference type="GO" id="GO:0000329">
    <property type="term" value="C:fungal-type vacuole membrane"/>
    <property type="evidence" value="ECO:0007669"/>
    <property type="project" value="EnsemblFungi"/>
</dbReference>
<dbReference type="GO" id="GO:0015385">
    <property type="term" value="F:sodium:proton antiporter activity"/>
    <property type="evidence" value="ECO:0007669"/>
    <property type="project" value="EnsemblFungi"/>
</dbReference>
<feature type="region of interest" description="Disordered" evidence="10">
    <location>
        <begin position="500"/>
        <end position="520"/>
    </location>
</feature>
<dbReference type="OrthoDB" id="196264at2759"/>
<dbReference type="Proteomes" id="UP000054454">
    <property type="component" value="Unassembled WGS sequence"/>
</dbReference>
<proteinExistence type="inferred from homology"/>
<evidence type="ECO:0000259" key="12">
    <source>
        <dbReference type="Pfam" id="PF00999"/>
    </source>
</evidence>
<sequence length="592" mass="68014">MEHSFYERKGNEQLTSWGLLILMVLLIMALWVSYYLQDKRVRSMHETVISILLGMIVGVLIKEIKNTDIQKIVTFNYGYFFNLLLPPIILNSGYELHQELFFKNAGAIFTFAFVGTFVSAVITGLLIYLWALTGLEQIGISWIEALKFGATISATDPVTILSIFRTYNVDPTLYTIIFGESLLNDSVSIVMFETLQRFYNKEMSIIDVFIGIGRFFIIFIISLTIGIIAGISIALLLKYSHLRRFPYIESCIITLIAYSSYLFSNGCHMSGIVSLLFCAITLKHYAFYNMSIQTQFSTKFLFKILSQLSENFIFVYLGISLFTQENLVYKPLLILVTMLFVCIARYISIFSISKLINMIIESYNIVFYEKLPTSYQFMLFWSGLRGAVGVALIQALEGKEANTFKATILVVVVLTVIIFGGTTPQMLEITGIRMGITNYQDDYHMESFYNENPSLEETIYDRFQYRKSGFSPNSHKINQYTYESDQHSRQLDSFNVLYHSDSSSETQGNEEDNTNRESFDSNLFFPTVTEPAKLEDISYTSYEMTNEDISTDKDKLSTSNNHIKWFKNFDSKVLMPLVVEKDIFSKKKNYQV</sequence>
<evidence type="ECO:0000256" key="4">
    <source>
        <dbReference type="ARBA" id="ARBA00022989"/>
    </source>
</evidence>
<evidence type="ECO:0000256" key="9">
    <source>
        <dbReference type="RuleBase" id="RU003722"/>
    </source>
</evidence>
<keyword evidence="4 11" id="KW-1133">Transmembrane helix</keyword>
<evidence type="ECO:0000256" key="10">
    <source>
        <dbReference type="SAM" id="MobiDB-lite"/>
    </source>
</evidence>
<dbReference type="Gene3D" id="6.10.140.1330">
    <property type="match status" value="1"/>
</dbReference>
<organism evidence="13 14">
    <name type="scientific">Pneumocystis carinii (strain B80)</name>
    <name type="common">Rat pneumocystis pneumonia agent</name>
    <name type="synonym">Pneumocystis carinii f. sp. carinii</name>
    <dbReference type="NCBI Taxonomy" id="1408658"/>
    <lineage>
        <taxon>Eukaryota</taxon>
        <taxon>Fungi</taxon>
        <taxon>Dikarya</taxon>
        <taxon>Ascomycota</taxon>
        <taxon>Taphrinomycotina</taxon>
        <taxon>Pneumocystomycetes</taxon>
        <taxon>Pneumocystaceae</taxon>
        <taxon>Pneumocystis</taxon>
    </lineage>
</organism>
<dbReference type="GO" id="GO:0005802">
    <property type="term" value="C:trans-Golgi network"/>
    <property type="evidence" value="ECO:0007669"/>
    <property type="project" value="EnsemblFungi"/>
</dbReference>
<dbReference type="Pfam" id="PF00999">
    <property type="entry name" value="Na_H_Exchanger"/>
    <property type="match status" value="1"/>
</dbReference>
<dbReference type="EMBL" id="LFVZ01000001">
    <property type="protein sequence ID" value="KTW31546.1"/>
    <property type="molecule type" value="Genomic_DNA"/>
</dbReference>
<evidence type="ECO:0000256" key="3">
    <source>
        <dbReference type="ARBA" id="ARBA00022692"/>
    </source>
</evidence>
<comment type="similarity">
    <text evidence="9">Belongs to the monovalent cation:proton antiporter 1 (CPA1) transporter (TC 2.A.36) family.</text>
</comment>
<dbReference type="PANTHER" id="PTHR10110:SF187">
    <property type="entry name" value="SODIUM_HYDROGEN EXCHANGER"/>
    <property type="match status" value="1"/>
</dbReference>
<keyword evidence="3 9" id="KW-0812">Transmembrane</keyword>
<evidence type="ECO:0000256" key="7">
    <source>
        <dbReference type="ARBA" id="ARBA00023136"/>
    </source>
</evidence>
<keyword evidence="6 9" id="KW-0406">Ion transport</keyword>
<evidence type="ECO:0000313" key="13">
    <source>
        <dbReference type="EMBL" id="KTW31546.1"/>
    </source>
</evidence>
<keyword evidence="9" id="KW-0050">Antiport</keyword>
<dbReference type="GO" id="GO:0015386">
    <property type="term" value="F:potassium:proton antiporter activity"/>
    <property type="evidence" value="ECO:0007669"/>
    <property type="project" value="EnsemblFungi"/>
</dbReference>